<evidence type="ECO:0000313" key="2">
    <source>
        <dbReference type="Proteomes" id="UP000756346"/>
    </source>
</evidence>
<organism evidence="1 2">
    <name type="scientific">Microdochium trichocladiopsis</name>
    <dbReference type="NCBI Taxonomy" id="1682393"/>
    <lineage>
        <taxon>Eukaryota</taxon>
        <taxon>Fungi</taxon>
        <taxon>Dikarya</taxon>
        <taxon>Ascomycota</taxon>
        <taxon>Pezizomycotina</taxon>
        <taxon>Sordariomycetes</taxon>
        <taxon>Xylariomycetidae</taxon>
        <taxon>Xylariales</taxon>
        <taxon>Microdochiaceae</taxon>
        <taxon>Microdochium</taxon>
    </lineage>
</organism>
<dbReference type="GeneID" id="70177799"/>
<dbReference type="AlphaFoldDB" id="A0A9P8YIJ2"/>
<name>A0A9P8YIJ2_9PEZI</name>
<comment type="caution">
    <text evidence="1">The sequence shown here is derived from an EMBL/GenBank/DDBJ whole genome shotgun (WGS) entry which is preliminary data.</text>
</comment>
<gene>
    <name evidence="1" type="ORF">B0I36DRAFT_13359</name>
</gene>
<proteinExistence type="predicted"/>
<protein>
    <submittedName>
        <fullName evidence="1">Uncharacterized protein</fullName>
    </submittedName>
</protein>
<sequence>MIESCRNSKGSSERRKDRLYMRRASGVDLCSTIAKTLISHSHLRSGESSYIISLAATRFGRFDRATALTSTGSVPLSFPKFPGPSVRLEPGRAKPALNPRSFRRSCKCPGDKPKSSLQMPFDGHACPILLVLFAWLVSLTHTPHHHAARLGIILSSHIHARRVLHTYATYVEWSIVRANPLA</sequence>
<dbReference type="EMBL" id="JAGTJQ010000001">
    <property type="protein sequence ID" value="KAH7040642.1"/>
    <property type="molecule type" value="Genomic_DNA"/>
</dbReference>
<evidence type="ECO:0000313" key="1">
    <source>
        <dbReference type="EMBL" id="KAH7040642.1"/>
    </source>
</evidence>
<dbReference type="RefSeq" id="XP_046018697.1">
    <property type="nucleotide sequence ID" value="XM_046148253.1"/>
</dbReference>
<accession>A0A9P8YIJ2</accession>
<dbReference type="Proteomes" id="UP000756346">
    <property type="component" value="Unassembled WGS sequence"/>
</dbReference>
<keyword evidence="2" id="KW-1185">Reference proteome</keyword>
<reference evidence="1" key="1">
    <citation type="journal article" date="2021" name="Nat. Commun.">
        <title>Genetic determinants of endophytism in the Arabidopsis root mycobiome.</title>
        <authorList>
            <person name="Mesny F."/>
            <person name="Miyauchi S."/>
            <person name="Thiergart T."/>
            <person name="Pickel B."/>
            <person name="Atanasova L."/>
            <person name="Karlsson M."/>
            <person name="Huettel B."/>
            <person name="Barry K.W."/>
            <person name="Haridas S."/>
            <person name="Chen C."/>
            <person name="Bauer D."/>
            <person name="Andreopoulos W."/>
            <person name="Pangilinan J."/>
            <person name="LaButti K."/>
            <person name="Riley R."/>
            <person name="Lipzen A."/>
            <person name="Clum A."/>
            <person name="Drula E."/>
            <person name="Henrissat B."/>
            <person name="Kohler A."/>
            <person name="Grigoriev I.V."/>
            <person name="Martin F.M."/>
            <person name="Hacquard S."/>
        </authorList>
    </citation>
    <scope>NUCLEOTIDE SEQUENCE</scope>
    <source>
        <strain evidence="1">MPI-CAGE-CH-0230</strain>
    </source>
</reference>